<keyword evidence="1" id="KW-0472">Membrane</keyword>
<accession>A0A2H6K6G0</accession>
<evidence type="ECO:0000313" key="3">
    <source>
        <dbReference type="Proteomes" id="UP000236319"/>
    </source>
</evidence>
<proteinExistence type="predicted"/>
<comment type="caution">
    <text evidence="2">The sequence shown here is derived from an EMBL/GenBank/DDBJ whole genome shotgun (WGS) entry which is preliminary data.</text>
</comment>
<organism evidence="2 3">
    <name type="scientific">Babesia ovata</name>
    <dbReference type="NCBI Taxonomy" id="189622"/>
    <lineage>
        <taxon>Eukaryota</taxon>
        <taxon>Sar</taxon>
        <taxon>Alveolata</taxon>
        <taxon>Apicomplexa</taxon>
        <taxon>Aconoidasida</taxon>
        <taxon>Piroplasmida</taxon>
        <taxon>Babesiidae</taxon>
        <taxon>Babesia</taxon>
    </lineage>
</organism>
<dbReference type="RefSeq" id="XP_028864814.1">
    <property type="nucleotide sequence ID" value="XM_029008981.1"/>
</dbReference>
<keyword evidence="3" id="KW-1185">Reference proteome</keyword>
<gene>
    <name evidence="2" type="ORF">BOVATA_000640</name>
</gene>
<dbReference type="VEuPathDB" id="PiroplasmaDB:BOVATA_000640"/>
<feature type="transmembrane region" description="Helical" evidence="1">
    <location>
        <begin position="12"/>
        <end position="32"/>
    </location>
</feature>
<keyword evidence="1" id="KW-1133">Transmembrane helix</keyword>
<sequence length="283" mass="32558">MPHDLRSPRLLHLYITTGVVTVYQLLLLRCCIKNLRPVALLHVQKLKANTSWRSLPERVEHALHVADERLLLAHLGWLVVDVRQVEQYRPRRKEALFHAEYGHVIERFVAFVLVVQLQYVPRVYGHGPLVEPCRTELCSFLQQLEAHESAPYEQRLLLLGVLYMLLEPCVGPVHECHSVVVLAGCQFVHAEQQSVNRFGNLLRHAEYLTHLGVAHEGGDMLLQHVGEPQRLSTVRQAGVFVDRAVFVEYRVQRHDLHQGTLLHLEESLHVRYDTCRALSFGEL</sequence>
<evidence type="ECO:0000256" key="1">
    <source>
        <dbReference type="SAM" id="Phobius"/>
    </source>
</evidence>
<dbReference type="Proteomes" id="UP000236319">
    <property type="component" value="Unassembled WGS sequence"/>
</dbReference>
<dbReference type="GeneID" id="39872341"/>
<name>A0A2H6K6G0_9APIC</name>
<dbReference type="AlphaFoldDB" id="A0A2H6K6G0"/>
<keyword evidence="1" id="KW-0812">Transmembrane</keyword>
<evidence type="ECO:0000313" key="2">
    <source>
        <dbReference type="EMBL" id="GBE58571.1"/>
    </source>
</evidence>
<reference evidence="2 3" key="1">
    <citation type="journal article" date="2017" name="BMC Genomics">
        <title>Whole-genome assembly of Babesia ovata and comparative genomics between closely related pathogens.</title>
        <authorList>
            <person name="Yamagishi J."/>
            <person name="Asada M."/>
            <person name="Hakimi H."/>
            <person name="Tanaka T.Q."/>
            <person name="Sugimoto C."/>
            <person name="Kawazu S."/>
        </authorList>
    </citation>
    <scope>NUCLEOTIDE SEQUENCE [LARGE SCALE GENOMIC DNA]</scope>
    <source>
        <strain evidence="2 3">Miyake</strain>
    </source>
</reference>
<dbReference type="EMBL" id="BDSA01000001">
    <property type="protein sequence ID" value="GBE58571.1"/>
    <property type="molecule type" value="Genomic_DNA"/>
</dbReference>
<protein>
    <submittedName>
        <fullName evidence="2">Glutaredoxin, putative</fullName>
    </submittedName>
</protein>